<dbReference type="CDD" id="cd00038">
    <property type="entry name" value="CAP_ED"/>
    <property type="match status" value="1"/>
</dbReference>
<evidence type="ECO:0000256" key="5">
    <source>
        <dbReference type="ARBA" id="ARBA00044965"/>
    </source>
</evidence>
<dbReference type="GO" id="GO:0030036">
    <property type="term" value="P:actin cytoskeleton organization"/>
    <property type="evidence" value="ECO:0007669"/>
    <property type="project" value="TreeGrafter"/>
</dbReference>
<evidence type="ECO:0000313" key="8">
    <source>
        <dbReference type="EMBL" id="CAH1784075.1"/>
    </source>
</evidence>
<dbReference type="FunFam" id="3.30.1140.60:FF:000001">
    <property type="entry name" value="F-actin-capping protein subunit alpha"/>
    <property type="match status" value="1"/>
</dbReference>
<dbReference type="Gene3D" id="3.30.1140.60">
    <property type="entry name" value="F-actin capping protein, alpha subunit"/>
    <property type="match status" value="1"/>
</dbReference>
<dbReference type="SUPFAM" id="SSF51206">
    <property type="entry name" value="cAMP-binding domain-like"/>
    <property type="match status" value="2"/>
</dbReference>
<evidence type="ECO:0000259" key="7">
    <source>
        <dbReference type="PROSITE" id="PS50042"/>
    </source>
</evidence>
<dbReference type="GO" id="GO:0051016">
    <property type="term" value="P:barbed-end actin filament capping"/>
    <property type="evidence" value="ECO:0007669"/>
    <property type="project" value="InterPro"/>
</dbReference>
<evidence type="ECO:0000313" key="9">
    <source>
        <dbReference type="Proteomes" id="UP000749559"/>
    </source>
</evidence>
<dbReference type="PANTHER" id="PTHR10653:SF0">
    <property type="entry name" value="F-ACTIN-CAPPING PROTEIN SUBUNIT ALPHA"/>
    <property type="match status" value="1"/>
</dbReference>
<protein>
    <recommendedName>
        <fullName evidence="2">F-actin-capping protein subunit alpha</fullName>
    </recommendedName>
</protein>
<evidence type="ECO:0000256" key="4">
    <source>
        <dbReference type="ARBA" id="ARBA00023203"/>
    </source>
</evidence>
<sequence>MHKLRHMFYPQCIRRRVLKMADYDEPISDQDKVRIASDFIKHAPPGEFNEVFNDVRLLLNNDNLLKGEASGAFSQYNKDQFTPCRIDGSDEQVLVTEHGDLGGGRFLDPRTKQSFKYDHLRKEASDVQPANVDNAAESWRSALESSFTEYCHMHYKYGVTSVYGTSANGNITLTACIESHQFQPKNFWNGRWRSKFTVTFSESGGTAELQGILKVQVHYYEDGNVQLVSSKEVKESLQISDEAQTAKEFCKLVADAEYEYQRAISENYVTMSETTFKALRRQLPVTRTKIDWNKILSYKIGSVWSCISYDGKLSAPLLLVTRGLETRNRTDWNPYGAVSYVTTPVAEKLLRKIVQKRTSQKASFNPILGGVLEDGEMKMDGEGRTASRSDLNSSRNGQTRSTRLPSSNSITRRATTGSNIGGNVSRRGSAIPSTDGKRSMSLDVGDITMIARNLRRTGSKLKFRAGVDRPFTQQEKDRLQKTFKRAVKLIILLHNWHSYHERTCCDFRSPYQPQIQAIDATMGISGKQESSHFVYFDPSEYKANKQMRMSLEAKRILQKPTAERTPEEINYATIALRGVSLIADYPVRMQKKLAQYGQFECYEAKRVLVRSGHPADAFYFLLDGTVVVALLEEDAVRATTACYLSKGDSFGELAIMNQSKRQSTVLSKTYVELLSISVQTYEKIFMIGGARNLNDPDHNDFMRKIDFLRGWPMELLDSNPEHFLFMYYRRGAVMVKDSNFNNWIFIIKSGSVRVLKKLHKRSPRVSKKSGKLIPRKANMQLYSAFINNEYKRIIEDNELSPPLSPTFTESPGDSSADDQAEKPSTEKGIARSLSNLDTRLSAIPESSMDVYLSRRHSTTGALDSVDGARVQGWMNVDDPRVVQSAQELSIAEQLTQKPTLERNDHMNAKKEEKSGISHKAKTKGRRTFADDLDASYDQEHTEPEKHPMFVQVQTLTKGSAFGLRHVIFEEQPSFCLVSNGAECIMLNRKFFKDNCPQQLWRRLRLNLPPYPSEDDLKLCLDTRLNWDVFKEITVKQTLQEIHESKTRHMFRDSSQTTFGSV</sequence>
<feature type="region of interest" description="Disordered" evidence="6">
    <location>
        <begin position="375"/>
        <end position="439"/>
    </location>
</feature>
<dbReference type="InterPro" id="IPR042276">
    <property type="entry name" value="CapZ_alpha/beta_2"/>
</dbReference>
<keyword evidence="3" id="KW-0117">Actin capping</keyword>
<dbReference type="Pfam" id="PF00027">
    <property type="entry name" value="cNMP_binding"/>
    <property type="match status" value="1"/>
</dbReference>
<dbReference type="PROSITE" id="PS00748">
    <property type="entry name" value="F_ACTIN_CAPPING_A_1"/>
    <property type="match status" value="1"/>
</dbReference>
<name>A0A8S4NQJ8_OWEFU</name>
<dbReference type="EMBL" id="CAIIXF020000005">
    <property type="protein sequence ID" value="CAH1784075.1"/>
    <property type="molecule type" value="Genomic_DNA"/>
</dbReference>
<evidence type="ECO:0000256" key="3">
    <source>
        <dbReference type="ARBA" id="ARBA00022467"/>
    </source>
</evidence>
<dbReference type="SUPFAM" id="SSF90096">
    <property type="entry name" value="Subunits of heterodimeric actin filament capping protein Capz"/>
    <property type="match status" value="1"/>
</dbReference>
<comment type="subunit">
    <text evidence="5">Component of the F-actin capping complex, composed of a heterodimer of an alpha and a beta subunit.</text>
</comment>
<evidence type="ECO:0000256" key="6">
    <source>
        <dbReference type="SAM" id="MobiDB-lite"/>
    </source>
</evidence>
<dbReference type="InterPro" id="IPR042489">
    <property type="entry name" value="CapZ_alpha_1"/>
</dbReference>
<dbReference type="InterPro" id="IPR014710">
    <property type="entry name" value="RmlC-like_jellyroll"/>
</dbReference>
<evidence type="ECO:0000256" key="1">
    <source>
        <dbReference type="ARBA" id="ARBA00010479"/>
    </source>
</evidence>
<dbReference type="InterPro" id="IPR018490">
    <property type="entry name" value="cNMP-bd_dom_sf"/>
</dbReference>
<accession>A0A8S4NQJ8</accession>
<dbReference type="Gene3D" id="2.60.120.10">
    <property type="entry name" value="Jelly Rolls"/>
    <property type="match status" value="2"/>
</dbReference>
<dbReference type="Proteomes" id="UP000749559">
    <property type="component" value="Unassembled WGS sequence"/>
</dbReference>
<comment type="caution">
    <text evidence="8">The sequence shown here is derived from an EMBL/GenBank/DDBJ whole genome shotgun (WGS) entry which is preliminary data.</text>
</comment>
<feature type="region of interest" description="Disordered" evidence="6">
    <location>
        <begin position="801"/>
        <end position="827"/>
    </location>
</feature>
<dbReference type="PANTHER" id="PTHR10653">
    <property type="entry name" value="F-ACTIN-CAPPING PROTEIN SUBUNIT ALPHA"/>
    <property type="match status" value="1"/>
</dbReference>
<dbReference type="InterPro" id="IPR002189">
    <property type="entry name" value="CapZ_alpha"/>
</dbReference>
<gene>
    <name evidence="8" type="ORF">OFUS_LOCUS10328</name>
</gene>
<dbReference type="Gene3D" id="3.90.1150.210">
    <property type="entry name" value="F-actin capping protein, beta subunit"/>
    <property type="match status" value="1"/>
</dbReference>
<dbReference type="GO" id="GO:0030863">
    <property type="term" value="C:cortical cytoskeleton"/>
    <property type="evidence" value="ECO:0007669"/>
    <property type="project" value="TreeGrafter"/>
</dbReference>
<dbReference type="GO" id="GO:0008290">
    <property type="term" value="C:F-actin capping protein complex"/>
    <property type="evidence" value="ECO:0007669"/>
    <property type="project" value="InterPro"/>
</dbReference>
<dbReference type="AlphaFoldDB" id="A0A8S4NQJ8"/>
<dbReference type="InterPro" id="IPR000595">
    <property type="entry name" value="cNMP-bd_dom"/>
</dbReference>
<reference evidence="8" key="1">
    <citation type="submission" date="2022-03" db="EMBL/GenBank/DDBJ databases">
        <authorList>
            <person name="Martin C."/>
        </authorList>
    </citation>
    <scope>NUCLEOTIDE SEQUENCE</scope>
</reference>
<keyword evidence="9" id="KW-1185">Reference proteome</keyword>
<organism evidence="8 9">
    <name type="scientific">Owenia fusiformis</name>
    <name type="common">Polychaete worm</name>
    <dbReference type="NCBI Taxonomy" id="6347"/>
    <lineage>
        <taxon>Eukaryota</taxon>
        <taxon>Metazoa</taxon>
        <taxon>Spiralia</taxon>
        <taxon>Lophotrochozoa</taxon>
        <taxon>Annelida</taxon>
        <taxon>Polychaeta</taxon>
        <taxon>Sedentaria</taxon>
        <taxon>Canalipalpata</taxon>
        <taxon>Sabellida</taxon>
        <taxon>Oweniida</taxon>
        <taxon>Oweniidae</taxon>
        <taxon>Owenia</taxon>
    </lineage>
</organism>
<proteinExistence type="inferred from homology"/>
<dbReference type="OrthoDB" id="340550at2759"/>
<feature type="compositionally biased region" description="Basic and acidic residues" evidence="6">
    <location>
        <begin position="375"/>
        <end position="387"/>
    </location>
</feature>
<dbReference type="PROSITE" id="PS00749">
    <property type="entry name" value="F_ACTIN_CAPPING_A_2"/>
    <property type="match status" value="1"/>
</dbReference>
<feature type="domain" description="Cyclic nucleotide-binding" evidence="7">
    <location>
        <begin position="581"/>
        <end position="686"/>
    </location>
</feature>
<dbReference type="SMART" id="SM00100">
    <property type="entry name" value="cNMP"/>
    <property type="match status" value="1"/>
</dbReference>
<dbReference type="Pfam" id="PF01267">
    <property type="entry name" value="F-actin_cap_A"/>
    <property type="match status" value="1"/>
</dbReference>
<dbReference type="InterPro" id="IPR037282">
    <property type="entry name" value="CapZ_alpha/beta"/>
</dbReference>
<feature type="compositionally biased region" description="Polar residues" evidence="6">
    <location>
        <begin position="388"/>
        <end position="422"/>
    </location>
</feature>
<dbReference type="FunFam" id="3.90.1150.210:FF:000003">
    <property type="entry name" value="F-actin-capping protein subunit alpha"/>
    <property type="match status" value="1"/>
</dbReference>
<dbReference type="GO" id="GO:0051015">
    <property type="term" value="F:actin filament binding"/>
    <property type="evidence" value="ECO:0007669"/>
    <property type="project" value="TreeGrafter"/>
</dbReference>
<dbReference type="InterPro" id="IPR017865">
    <property type="entry name" value="F-actin_cap_asu_CS"/>
</dbReference>
<keyword evidence="4" id="KW-0009">Actin-binding</keyword>
<dbReference type="PROSITE" id="PS50042">
    <property type="entry name" value="CNMP_BINDING_3"/>
    <property type="match status" value="1"/>
</dbReference>
<evidence type="ECO:0000256" key="2">
    <source>
        <dbReference type="ARBA" id="ARBA00014038"/>
    </source>
</evidence>
<dbReference type="PRINTS" id="PR00191">
    <property type="entry name" value="FACTINCAPA"/>
</dbReference>
<comment type="similarity">
    <text evidence="1">Belongs to the F-actin-capping protein alpha subunit family.</text>
</comment>